<feature type="repeat" description="CSPG" evidence="4">
    <location>
        <begin position="125"/>
        <end position="219"/>
    </location>
</feature>
<organism evidence="6 7">
    <name type="scientific">Balaenoptera acutorostrata</name>
    <name type="common">Common minke whale</name>
    <name type="synonym">Balaena rostrata</name>
    <dbReference type="NCBI Taxonomy" id="9767"/>
    <lineage>
        <taxon>Eukaryota</taxon>
        <taxon>Metazoa</taxon>
        <taxon>Chordata</taxon>
        <taxon>Craniata</taxon>
        <taxon>Vertebrata</taxon>
        <taxon>Euteleostomi</taxon>
        <taxon>Mammalia</taxon>
        <taxon>Eutheria</taxon>
        <taxon>Laurasiatheria</taxon>
        <taxon>Artiodactyla</taxon>
        <taxon>Whippomorpha</taxon>
        <taxon>Cetacea</taxon>
        <taxon>Mysticeti</taxon>
        <taxon>Balaenopteridae</taxon>
        <taxon>Balaenoptera</taxon>
    </lineage>
</organism>
<evidence type="ECO:0000256" key="3">
    <source>
        <dbReference type="ARBA" id="ARBA00023180"/>
    </source>
</evidence>
<keyword evidence="6" id="KW-1185">Reference proteome</keyword>
<evidence type="ECO:0000313" key="6">
    <source>
        <dbReference type="Proteomes" id="UP001652580"/>
    </source>
</evidence>
<evidence type="ECO:0000256" key="5">
    <source>
        <dbReference type="SAM" id="MobiDB-lite"/>
    </source>
</evidence>
<dbReference type="InterPro" id="IPR051561">
    <property type="entry name" value="FRAS1_ECM"/>
</dbReference>
<feature type="region of interest" description="Disordered" evidence="5">
    <location>
        <begin position="489"/>
        <end position="519"/>
    </location>
</feature>
<keyword evidence="1" id="KW-0732">Signal</keyword>
<feature type="repeat" description="CSPG" evidence="4">
    <location>
        <begin position="362"/>
        <end position="453"/>
    </location>
</feature>
<evidence type="ECO:0000256" key="1">
    <source>
        <dbReference type="ARBA" id="ARBA00022729"/>
    </source>
</evidence>
<dbReference type="PROSITE" id="PS51854">
    <property type="entry name" value="CSPG"/>
    <property type="match status" value="4"/>
</dbReference>
<evidence type="ECO:0000256" key="4">
    <source>
        <dbReference type="PROSITE-ProRule" id="PRU01201"/>
    </source>
</evidence>
<protein>
    <submittedName>
        <fullName evidence="7">Chondroitin sulfate proteoglycan 4-like</fullName>
    </submittedName>
</protein>
<gene>
    <name evidence="7" type="primary">LOC103015002</name>
</gene>
<dbReference type="Pfam" id="PF16184">
    <property type="entry name" value="Cadherin_3"/>
    <property type="match status" value="5"/>
</dbReference>
<dbReference type="RefSeq" id="XP_057396332.1">
    <property type="nucleotide sequence ID" value="XM_057540349.1"/>
</dbReference>
<reference evidence="7" key="2">
    <citation type="submission" date="2025-08" db="UniProtKB">
        <authorList>
            <consortium name="RefSeq"/>
        </authorList>
    </citation>
    <scope>IDENTIFICATION</scope>
</reference>
<reference evidence="6" key="1">
    <citation type="submission" date="2025-05" db="UniProtKB">
        <authorList>
            <consortium name="RefSeq"/>
        </authorList>
    </citation>
    <scope>NUCLEOTIDE SEQUENCE [LARGE SCALE GENOMIC DNA]</scope>
</reference>
<accession>A0ABM3T2L1</accession>
<proteinExistence type="predicted"/>
<feature type="repeat" description="CSPG" evidence="4">
    <location>
        <begin position="674"/>
        <end position="764"/>
    </location>
</feature>
<keyword evidence="3" id="KW-0325">Glycoprotein</keyword>
<dbReference type="PANTHER" id="PTHR45739:SF14">
    <property type="entry name" value="CHONDROITIN SULFATE PROTEOGLYCAN 4"/>
    <property type="match status" value="1"/>
</dbReference>
<sequence length="881" mass="98302">MFPVMVQWLKFTLLKNVPLEISKINKHISNSDHLQAATEGVEVAERELHFKLLTPPKTGKLLLGTKFLKANSVFSQQNVTDSKISYESQGRPREHSQDTFRFLMVAEHIESEDYMFKINFKADKRGIIVMNRRLFVKEGEEKLITKLELFAQTSDNQTFQYKITKSPQHGKLKLIQSSDSLGSHDSITTFTDQDILGEQLMYVHDDSETQCDEFLLTASTAGPGQEGVVRDFDTEHLSTEIKVTVSVELKNDEKPVRVVDKVFHVVRNGQRLLTLANLCYRDPDADFDDGQLLYTRRSIPNGDLVQASDPTQKLYQFRQEDVREGRVLFRHQGADSARFVLFVTDGVHYTSSLLEVSVSDPYVCIANNTGLLVQRGKDSSLTTTNLSVTTNQDVRTDHEIKFHILRPPKHGRVLVNSSGPGSFSLHDLKRGRVIYRHDGSGSFDVFNLTVKVKDTYLEVGVSVQVDSESHQHHTQILHSKTLVVEEGKPVKLSRGRRQVGSGPSAKHPHSPRTAGANDLLASGSNVGEYHFIEEMMCFSRKDTEKVENELISYVHDDSEALLDNFTIFANSSELGKRSLPQTLFVTVESVNDEAPVITANKILQADVGVLMWGSEEPYECLRQEHPQQRNNPEQKLIRETRNSLIPSDLVGRLNKHFKLSVFKTELLLLLPDPLHPQLPSFRLTVWVNSVTEITSGELCAEDGDSSPQDLAYLVSPPSNGHLALKSFLGRSMQNFTQAQISEGQLVFVHTGSMKPLSARDLRAATNDVDSAGNRTMTFTVVSSPRLGRLVRVDSDNSTEDVSVFMQHLGDVAELNLAFALLSPLSGVHLREQIVRVHVEGATPLLGIAVFAAGGKEVMVEACDNSTRLCSEVPCVTVLTSH</sequence>
<name>A0ABM3T2L1_BALAC</name>
<evidence type="ECO:0000256" key="2">
    <source>
        <dbReference type="ARBA" id="ARBA00022737"/>
    </source>
</evidence>
<evidence type="ECO:0000313" key="7">
    <source>
        <dbReference type="RefSeq" id="XP_057396332.1"/>
    </source>
</evidence>
<feature type="repeat" description="CSPG" evidence="4">
    <location>
        <begin position="254"/>
        <end position="346"/>
    </location>
</feature>
<dbReference type="InterPro" id="IPR039005">
    <property type="entry name" value="CSPG_rpt"/>
</dbReference>
<dbReference type="Proteomes" id="UP001652580">
    <property type="component" value="Chromosome 2"/>
</dbReference>
<dbReference type="PANTHER" id="PTHR45739">
    <property type="entry name" value="MATRIX PROTEIN, PUTATIVE-RELATED"/>
    <property type="match status" value="1"/>
</dbReference>
<keyword evidence="2" id="KW-0677">Repeat</keyword>
<dbReference type="GeneID" id="103015002"/>